<gene>
    <name evidence="5" type="ORF">L0U88_12380</name>
</gene>
<dbReference type="PROSITE" id="PS01124">
    <property type="entry name" value="HTH_ARAC_FAMILY_2"/>
    <property type="match status" value="1"/>
</dbReference>
<keyword evidence="1" id="KW-0805">Transcription regulation</keyword>
<dbReference type="InterPro" id="IPR018060">
    <property type="entry name" value="HTH_AraC"/>
</dbReference>
<evidence type="ECO:0000256" key="1">
    <source>
        <dbReference type="ARBA" id="ARBA00023015"/>
    </source>
</evidence>
<reference evidence="5 6" key="1">
    <citation type="submission" date="2022-01" db="EMBL/GenBank/DDBJ databases">
        <title>Flavihumibacter sp. nov., isolated from sediment of a river.</title>
        <authorList>
            <person name="Liu H."/>
        </authorList>
    </citation>
    <scope>NUCLEOTIDE SEQUENCE [LARGE SCALE GENOMIC DNA]</scope>
    <source>
        <strain evidence="5 6">RY-1</strain>
    </source>
</reference>
<dbReference type="SUPFAM" id="SSF51215">
    <property type="entry name" value="Regulatory protein AraC"/>
    <property type="match status" value="1"/>
</dbReference>
<evidence type="ECO:0000256" key="3">
    <source>
        <dbReference type="ARBA" id="ARBA00023163"/>
    </source>
</evidence>
<evidence type="ECO:0000313" key="6">
    <source>
        <dbReference type="Proteomes" id="UP001200145"/>
    </source>
</evidence>
<dbReference type="Pfam" id="PF12833">
    <property type="entry name" value="HTH_18"/>
    <property type="match status" value="1"/>
</dbReference>
<dbReference type="EMBL" id="JAKEVY010000003">
    <property type="protein sequence ID" value="MCF1715424.1"/>
    <property type="molecule type" value="Genomic_DNA"/>
</dbReference>
<accession>A0ABS9BI81</accession>
<organism evidence="5 6">
    <name type="scientific">Flavihumibacter fluminis</name>
    <dbReference type="NCBI Taxonomy" id="2909236"/>
    <lineage>
        <taxon>Bacteria</taxon>
        <taxon>Pseudomonadati</taxon>
        <taxon>Bacteroidota</taxon>
        <taxon>Chitinophagia</taxon>
        <taxon>Chitinophagales</taxon>
        <taxon>Chitinophagaceae</taxon>
        <taxon>Flavihumibacter</taxon>
    </lineage>
</organism>
<evidence type="ECO:0000256" key="2">
    <source>
        <dbReference type="ARBA" id="ARBA00023125"/>
    </source>
</evidence>
<dbReference type="SMART" id="SM00342">
    <property type="entry name" value="HTH_ARAC"/>
    <property type="match status" value="1"/>
</dbReference>
<evidence type="ECO:0000313" key="5">
    <source>
        <dbReference type="EMBL" id="MCF1715424.1"/>
    </source>
</evidence>
<dbReference type="Proteomes" id="UP001200145">
    <property type="component" value="Unassembled WGS sequence"/>
</dbReference>
<dbReference type="PANTHER" id="PTHR43280">
    <property type="entry name" value="ARAC-FAMILY TRANSCRIPTIONAL REGULATOR"/>
    <property type="match status" value="1"/>
</dbReference>
<protein>
    <submittedName>
        <fullName evidence="5">Helix-turn-helix transcriptional regulator</fullName>
    </submittedName>
</protein>
<proteinExistence type="predicted"/>
<dbReference type="InterPro" id="IPR037923">
    <property type="entry name" value="HTH-like"/>
</dbReference>
<dbReference type="Gene3D" id="1.10.10.60">
    <property type="entry name" value="Homeodomain-like"/>
    <property type="match status" value="2"/>
</dbReference>
<feature type="domain" description="HTH araC/xylS-type" evidence="4">
    <location>
        <begin position="203"/>
        <end position="301"/>
    </location>
</feature>
<sequence length="307" mass="36361">MQKQVAYYENLVDSFRDTSTLEPNSPYFDILRFEEIPLRMQDNTGNPFRLNAFVVGLVTRGDFKLSISNEVYEITGSQLYFTSPWHIRQYMNINNWNGFLLFFTPDFIFQYPQGEYIFREFRYFHTENGMLFSPTPEQLAKLHRQLEAMYDLLRTNHPERFKMLYHYLNIFLYECKDAMSEMTVPRSGPKDTTINNFLQALNTYFIELNKGKMDKPLTLKYVANELHLHPTYLSNLLKQQTGKTAAQLVRERLILEAQSLLKNTDMTVAEVAYYLHFKDNSNFAKFFRHQVGISPSDYREKAKMPNE</sequence>
<dbReference type="RefSeq" id="WP_234866377.1">
    <property type="nucleotide sequence ID" value="NZ_JAKEVY010000003.1"/>
</dbReference>
<dbReference type="PANTHER" id="PTHR43280:SF32">
    <property type="entry name" value="TRANSCRIPTIONAL REGULATORY PROTEIN"/>
    <property type="match status" value="1"/>
</dbReference>
<keyword evidence="6" id="KW-1185">Reference proteome</keyword>
<evidence type="ECO:0000259" key="4">
    <source>
        <dbReference type="PROSITE" id="PS01124"/>
    </source>
</evidence>
<comment type="caution">
    <text evidence="5">The sequence shown here is derived from an EMBL/GenBank/DDBJ whole genome shotgun (WGS) entry which is preliminary data.</text>
</comment>
<dbReference type="InterPro" id="IPR009057">
    <property type="entry name" value="Homeodomain-like_sf"/>
</dbReference>
<dbReference type="SUPFAM" id="SSF46689">
    <property type="entry name" value="Homeodomain-like"/>
    <property type="match status" value="1"/>
</dbReference>
<name>A0ABS9BI81_9BACT</name>
<keyword evidence="2" id="KW-0238">DNA-binding</keyword>
<keyword evidence="3" id="KW-0804">Transcription</keyword>